<keyword evidence="1" id="KW-0472">Membrane</keyword>
<dbReference type="SUPFAM" id="SSF54523">
    <property type="entry name" value="Pili subunits"/>
    <property type="match status" value="1"/>
</dbReference>
<protein>
    <submittedName>
        <fullName evidence="2">Prepilin-type N-terminal cleavage/methylation domain-containing protein</fullName>
    </submittedName>
</protein>
<proteinExistence type="predicted"/>
<keyword evidence="3" id="KW-1185">Reference proteome</keyword>
<dbReference type="InterPro" id="IPR012902">
    <property type="entry name" value="N_methyl_site"/>
</dbReference>
<comment type="caution">
    <text evidence="2">The sequence shown here is derived from an EMBL/GenBank/DDBJ whole genome shotgun (WGS) entry which is preliminary data.</text>
</comment>
<keyword evidence="1" id="KW-0812">Transmembrane</keyword>
<name>A0ABT5JCC4_RHOTP</name>
<sequence length="152" mass="15802">MRGGAQAGFGLVEIVAVVAIVAALAALALPRLPLGTSTPRLQAYAVEAAALLRADRTAAMRRRRPVATEVNAAARALRSGATGRILRLPRDVRMQAMLPQRCAGRPALSSIGFLPSGLSCGGAVVLSRDGVGFEVRVNWLTGGVEIVPRHSA</sequence>
<organism evidence="2 3">
    <name type="scientific">Rhodoplanes tepidamans</name>
    <name type="common">Rhodoplanes cryptolactis</name>
    <dbReference type="NCBI Taxonomy" id="200616"/>
    <lineage>
        <taxon>Bacteria</taxon>
        <taxon>Pseudomonadati</taxon>
        <taxon>Pseudomonadota</taxon>
        <taxon>Alphaproteobacteria</taxon>
        <taxon>Hyphomicrobiales</taxon>
        <taxon>Nitrobacteraceae</taxon>
        <taxon>Rhodoplanes</taxon>
    </lineage>
</organism>
<dbReference type="Proteomes" id="UP001165652">
    <property type="component" value="Unassembled WGS sequence"/>
</dbReference>
<reference evidence="2" key="1">
    <citation type="journal article" date="2023" name="Microbiol Resour">
        <title>Genome Sequences of Rhodoplanes serenus and Two Thermotolerant Strains, Rhodoplanes tepidamans and 'Rhodoplanes cryptolactis,' Further Refine the Genus.</title>
        <authorList>
            <person name="Rayyan A.A."/>
            <person name="Kyndt J.A."/>
        </authorList>
    </citation>
    <scope>NUCLEOTIDE SEQUENCE</scope>
    <source>
        <strain evidence="2">DSM 9987</strain>
    </source>
</reference>
<evidence type="ECO:0000313" key="2">
    <source>
        <dbReference type="EMBL" id="MDC7787289.1"/>
    </source>
</evidence>
<gene>
    <name evidence="2" type="ORF">PQJ73_16485</name>
</gene>
<dbReference type="NCBIfam" id="TIGR02532">
    <property type="entry name" value="IV_pilin_GFxxxE"/>
    <property type="match status" value="1"/>
</dbReference>
<keyword evidence="1" id="KW-1133">Transmembrane helix</keyword>
<feature type="transmembrane region" description="Helical" evidence="1">
    <location>
        <begin position="7"/>
        <end position="29"/>
    </location>
</feature>
<accession>A0ABT5JCC4</accession>
<dbReference type="InterPro" id="IPR045584">
    <property type="entry name" value="Pilin-like"/>
</dbReference>
<reference evidence="2" key="2">
    <citation type="submission" date="2023-02" db="EMBL/GenBank/DDBJ databases">
        <authorList>
            <person name="Rayyan A."/>
            <person name="Meyer T."/>
            <person name="Kyndt J.A."/>
        </authorList>
    </citation>
    <scope>NUCLEOTIDE SEQUENCE</scope>
    <source>
        <strain evidence="2">DSM 9987</strain>
    </source>
</reference>
<dbReference type="EMBL" id="JAQQLI010000025">
    <property type="protein sequence ID" value="MDC7787289.1"/>
    <property type="molecule type" value="Genomic_DNA"/>
</dbReference>
<evidence type="ECO:0000313" key="3">
    <source>
        <dbReference type="Proteomes" id="UP001165652"/>
    </source>
</evidence>
<evidence type="ECO:0000256" key="1">
    <source>
        <dbReference type="SAM" id="Phobius"/>
    </source>
</evidence>